<reference evidence="2 3" key="1">
    <citation type="journal article" date="2021" name="Sci. Rep.">
        <title>The genome of the diatom Chaetoceros tenuissimus carries an ancient integrated fragment of an extant virus.</title>
        <authorList>
            <person name="Hongo Y."/>
            <person name="Kimura K."/>
            <person name="Takaki Y."/>
            <person name="Yoshida Y."/>
            <person name="Baba S."/>
            <person name="Kobayashi G."/>
            <person name="Nagasaki K."/>
            <person name="Hano T."/>
            <person name="Tomaru Y."/>
        </authorList>
    </citation>
    <scope>NUCLEOTIDE SEQUENCE [LARGE SCALE GENOMIC DNA]</scope>
    <source>
        <strain evidence="2 3">NIES-3715</strain>
    </source>
</reference>
<organism evidence="2 3">
    <name type="scientific">Chaetoceros tenuissimus</name>
    <dbReference type="NCBI Taxonomy" id="426638"/>
    <lineage>
        <taxon>Eukaryota</taxon>
        <taxon>Sar</taxon>
        <taxon>Stramenopiles</taxon>
        <taxon>Ochrophyta</taxon>
        <taxon>Bacillariophyta</taxon>
        <taxon>Coscinodiscophyceae</taxon>
        <taxon>Chaetocerotophycidae</taxon>
        <taxon>Chaetocerotales</taxon>
        <taxon>Chaetocerotaceae</taxon>
        <taxon>Chaetoceros</taxon>
    </lineage>
</organism>
<feature type="transmembrane region" description="Helical" evidence="1">
    <location>
        <begin position="253"/>
        <end position="275"/>
    </location>
</feature>
<feature type="transmembrane region" description="Helical" evidence="1">
    <location>
        <begin position="354"/>
        <end position="377"/>
    </location>
</feature>
<feature type="transmembrane region" description="Helical" evidence="1">
    <location>
        <begin position="111"/>
        <end position="132"/>
    </location>
</feature>
<feature type="transmembrane region" description="Helical" evidence="1">
    <location>
        <begin position="12"/>
        <end position="33"/>
    </location>
</feature>
<feature type="transmembrane region" description="Helical" evidence="1">
    <location>
        <begin position="544"/>
        <end position="566"/>
    </location>
</feature>
<accession>A0AAD3D4H5</accession>
<evidence type="ECO:0000256" key="1">
    <source>
        <dbReference type="SAM" id="Phobius"/>
    </source>
</evidence>
<keyword evidence="1" id="KW-1133">Transmembrane helix</keyword>
<name>A0AAD3D4H5_9STRA</name>
<sequence>MDNTNERITPMTSISPTIRVIMSVLFISGALRIHSNVESFDESAGHFLSGQLLIFIVTTIFDILKHSSMRNYLFLTSDVLSIIGILFWLNGTILFYIAVNQSHYTDLDIRSIMWTVGLSLMTIADTIAFRFLQITKSGIVSGLCHLSKFTGSCLFFAGAILMLSKPDNQIKAANCYIAAAVLYFVHGICSMFENTSHNEENQRNNTPNTLTLTYKMNLTSSTLRCLMSIFFILGTSILMNEGKAPLQDDSDDFNLLVSGAFIIAGFVAVLGVTIVDMFKDINDPSASDVGYKDTTHYWLSLVGVAFWIAGAVFSFYFYKEHIALERSKWIFGLAFFIAANLVTVQHLSIHKAGIFYYLSTLLTFSADVTLFVGSMLLPIAGRKRTGAECYFAGSALYLFHSLCAIGATFYSLSILPDDYSPVIPPARTLSRIRAENKILKFNDRLRDIVKEENELINNRMVWFLQFQGFLFLSASGFATKSDPIFRLIISIPGLLSGRSIINAISAAEKAMKEMEEKNTLPLYQLRGLGSNEWKTGCFGDPCKALVGLIMFAWSCVIAYCLVFIYLQVQEEGDWKYLFLEKTQ</sequence>
<feature type="transmembrane region" description="Helical" evidence="1">
    <location>
        <begin position="295"/>
        <end position="317"/>
    </location>
</feature>
<evidence type="ECO:0000313" key="2">
    <source>
        <dbReference type="EMBL" id="GFH56365.1"/>
    </source>
</evidence>
<keyword evidence="1" id="KW-0472">Membrane</keyword>
<evidence type="ECO:0000313" key="3">
    <source>
        <dbReference type="Proteomes" id="UP001054902"/>
    </source>
</evidence>
<keyword evidence="1" id="KW-0812">Transmembrane</keyword>
<gene>
    <name evidence="2" type="ORF">CTEN210_12841</name>
</gene>
<feature type="transmembrane region" description="Helical" evidence="1">
    <location>
        <begin position="79"/>
        <end position="99"/>
    </location>
</feature>
<feature type="transmembrane region" description="Helical" evidence="1">
    <location>
        <begin position="138"/>
        <end position="163"/>
    </location>
</feature>
<feature type="transmembrane region" description="Helical" evidence="1">
    <location>
        <begin position="45"/>
        <end position="64"/>
    </location>
</feature>
<dbReference type="Proteomes" id="UP001054902">
    <property type="component" value="Unassembled WGS sequence"/>
</dbReference>
<proteinExistence type="predicted"/>
<feature type="transmembrane region" description="Helical" evidence="1">
    <location>
        <begin position="389"/>
        <end position="412"/>
    </location>
</feature>
<dbReference type="EMBL" id="BLLK01000051">
    <property type="protein sequence ID" value="GFH56365.1"/>
    <property type="molecule type" value="Genomic_DNA"/>
</dbReference>
<protein>
    <submittedName>
        <fullName evidence="2">Uncharacterized protein</fullName>
    </submittedName>
</protein>
<feature type="transmembrane region" description="Helical" evidence="1">
    <location>
        <begin position="175"/>
        <end position="193"/>
    </location>
</feature>
<feature type="transmembrane region" description="Helical" evidence="1">
    <location>
        <begin position="329"/>
        <end position="348"/>
    </location>
</feature>
<keyword evidence="3" id="KW-1185">Reference proteome</keyword>
<dbReference type="AlphaFoldDB" id="A0AAD3D4H5"/>
<comment type="caution">
    <text evidence="2">The sequence shown here is derived from an EMBL/GenBank/DDBJ whole genome shotgun (WGS) entry which is preliminary data.</text>
</comment>
<feature type="transmembrane region" description="Helical" evidence="1">
    <location>
        <begin position="221"/>
        <end position="241"/>
    </location>
</feature>